<name>A0ABP4P5N4_9ACTN</name>
<organism evidence="1 2">
    <name type="scientific">Kribbella hippodromi</name>
    <dbReference type="NCBI Taxonomy" id="434347"/>
    <lineage>
        <taxon>Bacteria</taxon>
        <taxon>Bacillati</taxon>
        <taxon>Actinomycetota</taxon>
        <taxon>Actinomycetes</taxon>
        <taxon>Propionibacteriales</taxon>
        <taxon>Kribbellaceae</taxon>
        <taxon>Kribbella</taxon>
    </lineage>
</organism>
<dbReference type="EMBL" id="BAAAPH010000008">
    <property type="protein sequence ID" value="GAA1571304.1"/>
    <property type="molecule type" value="Genomic_DNA"/>
</dbReference>
<sequence>MSDDTRPFPPFLLVDDDGWLDIYDNFEDLIGDLEAPFLDEIAWLVDGKARAVRLTARGDRIELAGMEPAVDQAGLYEAIDRFFDRWTMTSPPPHCDSESEYIASVAAQYRTAEFRPRKRKDR</sequence>
<comment type="caution">
    <text evidence="1">The sequence shown here is derived from an EMBL/GenBank/DDBJ whole genome shotgun (WGS) entry which is preliminary data.</text>
</comment>
<gene>
    <name evidence="1" type="ORF">GCM10009804_29630</name>
</gene>
<proteinExistence type="predicted"/>
<evidence type="ECO:0000313" key="1">
    <source>
        <dbReference type="EMBL" id="GAA1571304.1"/>
    </source>
</evidence>
<evidence type="ECO:0000313" key="2">
    <source>
        <dbReference type="Proteomes" id="UP001501705"/>
    </source>
</evidence>
<protein>
    <submittedName>
        <fullName evidence="1">Uncharacterized protein</fullName>
    </submittedName>
</protein>
<accession>A0ABP4P5N4</accession>
<dbReference type="Proteomes" id="UP001501705">
    <property type="component" value="Unassembled WGS sequence"/>
</dbReference>
<reference evidence="2" key="1">
    <citation type="journal article" date="2019" name="Int. J. Syst. Evol. Microbiol.">
        <title>The Global Catalogue of Microorganisms (GCM) 10K type strain sequencing project: providing services to taxonomists for standard genome sequencing and annotation.</title>
        <authorList>
            <consortium name="The Broad Institute Genomics Platform"/>
            <consortium name="The Broad Institute Genome Sequencing Center for Infectious Disease"/>
            <person name="Wu L."/>
            <person name="Ma J."/>
        </authorList>
    </citation>
    <scope>NUCLEOTIDE SEQUENCE [LARGE SCALE GENOMIC DNA]</scope>
    <source>
        <strain evidence="2">JCM 15572</strain>
    </source>
</reference>
<keyword evidence="2" id="KW-1185">Reference proteome</keyword>